<name>A0ABW4AAG6_9ACTN</name>
<dbReference type="Proteomes" id="UP001597183">
    <property type="component" value="Unassembled WGS sequence"/>
</dbReference>
<dbReference type="EMBL" id="JBHTMK010000029">
    <property type="protein sequence ID" value="MFD1367734.1"/>
    <property type="molecule type" value="Genomic_DNA"/>
</dbReference>
<dbReference type="CDD" id="cd00090">
    <property type="entry name" value="HTH_ARSR"/>
    <property type="match status" value="1"/>
</dbReference>
<feature type="region of interest" description="Disordered" evidence="4">
    <location>
        <begin position="1"/>
        <end position="25"/>
    </location>
</feature>
<dbReference type="Pfam" id="PF12840">
    <property type="entry name" value="HTH_20"/>
    <property type="match status" value="1"/>
</dbReference>
<evidence type="ECO:0000259" key="5">
    <source>
        <dbReference type="SMART" id="SM00418"/>
    </source>
</evidence>
<dbReference type="InterPro" id="IPR036390">
    <property type="entry name" value="WH_DNA-bd_sf"/>
</dbReference>
<dbReference type="InterPro" id="IPR011991">
    <property type="entry name" value="ArsR-like_HTH"/>
</dbReference>
<evidence type="ECO:0000256" key="1">
    <source>
        <dbReference type="ARBA" id="ARBA00023015"/>
    </source>
</evidence>
<protein>
    <submittedName>
        <fullName evidence="6">ArsR/SmtB family transcription factor</fullName>
    </submittedName>
</protein>
<dbReference type="PANTHER" id="PTHR43132:SF6">
    <property type="entry name" value="HTH-TYPE TRANSCRIPTIONAL REPRESSOR CZRA"/>
    <property type="match status" value="1"/>
</dbReference>
<dbReference type="SMART" id="SM00418">
    <property type="entry name" value="HTH_ARSR"/>
    <property type="match status" value="1"/>
</dbReference>
<evidence type="ECO:0000313" key="6">
    <source>
        <dbReference type="EMBL" id="MFD1367734.1"/>
    </source>
</evidence>
<comment type="caution">
    <text evidence="6">The sequence shown here is derived from an EMBL/GenBank/DDBJ whole genome shotgun (WGS) entry which is preliminary data.</text>
</comment>
<evidence type="ECO:0000256" key="2">
    <source>
        <dbReference type="ARBA" id="ARBA00023125"/>
    </source>
</evidence>
<dbReference type="RefSeq" id="WP_317794973.1">
    <property type="nucleotide sequence ID" value="NZ_AP028461.1"/>
</dbReference>
<reference evidence="7" key="1">
    <citation type="journal article" date="2019" name="Int. J. Syst. Evol. Microbiol.">
        <title>The Global Catalogue of Microorganisms (GCM) 10K type strain sequencing project: providing services to taxonomists for standard genome sequencing and annotation.</title>
        <authorList>
            <consortium name="The Broad Institute Genomics Platform"/>
            <consortium name="The Broad Institute Genome Sequencing Center for Infectious Disease"/>
            <person name="Wu L."/>
            <person name="Ma J."/>
        </authorList>
    </citation>
    <scope>NUCLEOTIDE SEQUENCE [LARGE SCALE GENOMIC DNA]</scope>
    <source>
        <strain evidence="7">CCM 7526</strain>
    </source>
</reference>
<organism evidence="6 7">
    <name type="scientific">Actinoplanes sichuanensis</name>
    <dbReference type="NCBI Taxonomy" id="512349"/>
    <lineage>
        <taxon>Bacteria</taxon>
        <taxon>Bacillati</taxon>
        <taxon>Actinomycetota</taxon>
        <taxon>Actinomycetes</taxon>
        <taxon>Micromonosporales</taxon>
        <taxon>Micromonosporaceae</taxon>
        <taxon>Actinoplanes</taxon>
    </lineage>
</organism>
<gene>
    <name evidence="6" type="ORF">ACFQ5G_20465</name>
</gene>
<proteinExistence type="predicted"/>
<accession>A0ABW4AAG6</accession>
<evidence type="ECO:0000256" key="3">
    <source>
        <dbReference type="ARBA" id="ARBA00023163"/>
    </source>
</evidence>
<dbReference type="InterPro" id="IPR051011">
    <property type="entry name" value="Metal_resp_trans_reg"/>
</dbReference>
<keyword evidence="7" id="KW-1185">Reference proteome</keyword>
<evidence type="ECO:0000256" key="4">
    <source>
        <dbReference type="SAM" id="MobiDB-lite"/>
    </source>
</evidence>
<feature type="domain" description="HTH arsR-type" evidence="5">
    <location>
        <begin position="171"/>
        <end position="243"/>
    </location>
</feature>
<keyword evidence="3" id="KW-0804">Transcription</keyword>
<dbReference type="Gene3D" id="1.10.10.10">
    <property type="entry name" value="Winged helix-like DNA-binding domain superfamily/Winged helix DNA-binding domain"/>
    <property type="match status" value="1"/>
</dbReference>
<dbReference type="PANTHER" id="PTHR43132">
    <property type="entry name" value="ARSENICAL RESISTANCE OPERON REPRESSOR ARSR-RELATED"/>
    <property type="match status" value="1"/>
</dbReference>
<keyword evidence="2" id="KW-0238">DNA-binding</keyword>
<dbReference type="InterPro" id="IPR001845">
    <property type="entry name" value="HTH_ArsR_DNA-bd_dom"/>
</dbReference>
<sequence>MGESLLQRQGGGEAGRGEEREDGEWDDDRIRAELRALRPGRLTSSLLRPGLHAELIELLRWVWSVTPAADWPRRQRVLQADIVSRTALPAAHGWSGMIPTLGAKKKWLGDGRLQIDRYDLPERDLSRAEALLFVPVHSNGSWVAWTEPSRYAIIYPVTGALAPTGTTAVTGLARLIGANRARLLRSLDDPRSTTQLTALSGLPIGAVGNHLRVMLDAGLVLRRRAGREVLYWRTALGDQPAATGGQKPSARRVRA</sequence>
<dbReference type="SUPFAM" id="SSF46785">
    <property type="entry name" value="Winged helix' DNA-binding domain"/>
    <property type="match status" value="1"/>
</dbReference>
<dbReference type="InterPro" id="IPR036388">
    <property type="entry name" value="WH-like_DNA-bd_sf"/>
</dbReference>
<evidence type="ECO:0000313" key="7">
    <source>
        <dbReference type="Proteomes" id="UP001597183"/>
    </source>
</evidence>
<keyword evidence="1" id="KW-0805">Transcription regulation</keyword>